<evidence type="ECO:0000256" key="5">
    <source>
        <dbReference type="ARBA" id="ARBA00022741"/>
    </source>
</evidence>
<dbReference type="AlphaFoldDB" id="A0AAE3G7B1"/>
<keyword evidence="7 9" id="KW-1133">Transmembrane helix</keyword>
<dbReference type="PROSITE" id="PS00211">
    <property type="entry name" value="ABC_TRANSPORTER_1"/>
    <property type="match status" value="1"/>
</dbReference>
<evidence type="ECO:0000256" key="8">
    <source>
        <dbReference type="ARBA" id="ARBA00023136"/>
    </source>
</evidence>
<dbReference type="InterPro" id="IPR039421">
    <property type="entry name" value="Type_1_exporter"/>
</dbReference>
<dbReference type="InterPro" id="IPR027417">
    <property type="entry name" value="P-loop_NTPase"/>
</dbReference>
<comment type="subcellular location">
    <subcellularLocation>
        <location evidence="1">Cell membrane</location>
        <topology evidence="1">Multi-pass membrane protein</topology>
    </subcellularLocation>
</comment>
<dbReference type="GO" id="GO:0016887">
    <property type="term" value="F:ATP hydrolysis activity"/>
    <property type="evidence" value="ECO:0007669"/>
    <property type="project" value="InterPro"/>
</dbReference>
<evidence type="ECO:0000313" key="12">
    <source>
        <dbReference type="EMBL" id="MCP1677145.1"/>
    </source>
</evidence>
<dbReference type="Proteomes" id="UP001205843">
    <property type="component" value="Unassembled WGS sequence"/>
</dbReference>
<organism evidence="12 13">
    <name type="scientific">Natronocella acetinitrilica</name>
    <dbReference type="NCBI Taxonomy" id="414046"/>
    <lineage>
        <taxon>Bacteria</taxon>
        <taxon>Pseudomonadati</taxon>
        <taxon>Pseudomonadota</taxon>
        <taxon>Gammaproteobacteria</taxon>
        <taxon>Chromatiales</taxon>
        <taxon>Ectothiorhodospiraceae</taxon>
        <taxon>Natronocella</taxon>
    </lineage>
</organism>
<keyword evidence="6" id="KW-0067">ATP-binding</keyword>
<dbReference type="FunFam" id="3.40.50.300:FF:000221">
    <property type="entry name" value="Multidrug ABC transporter ATP-binding protein"/>
    <property type="match status" value="1"/>
</dbReference>
<feature type="domain" description="ABC transmembrane type-1" evidence="11">
    <location>
        <begin position="21"/>
        <end position="321"/>
    </location>
</feature>
<comment type="caution">
    <text evidence="12">The sequence shown here is derived from an EMBL/GenBank/DDBJ whole genome shotgun (WGS) entry which is preliminary data.</text>
</comment>
<evidence type="ECO:0000256" key="7">
    <source>
        <dbReference type="ARBA" id="ARBA00022989"/>
    </source>
</evidence>
<dbReference type="PROSITE" id="PS50929">
    <property type="entry name" value="ABC_TM1F"/>
    <property type="match status" value="1"/>
</dbReference>
<dbReference type="InterPro" id="IPR036640">
    <property type="entry name" value="ABC1_TM_sf"/>
</dbReference>
<evidence type="ECO:0000256" key="6">
    <source>
        <dbReference type="ARBA" id="ARBA00022840"/>
    </source>
</evidence>
<evidence type="ECO:0000256" key="3">
    <source>
        <dbReference type="ARBA" id="ARBA00022475"/>
    </source>
</evidence>
<evidence type="ECO:0000259" key="10">
    <source>
        <dbReference type="PROSITE" id="PS50893"/>
    </source>
</evidence>
<dbReference type="RefSeq" id="WP_253485314.1">
    <property type="nucleotide sequence ID" value="NZ_JALJXV010000014.1"/>
</dbReference>
<dbReference type="InterPro" id="IPR003593">
    <property type="entry name" value="AAA+_ATPase"/>
</dbReference>
<dbReference type="PANTHER" id="PTHR24221">
    <property type="entry name" value="ATP-BINDING CASSETTE SUB-FAMILY B"/>
    <property type="match status" value="1"/>
</dbReference>
<keyword evidence="5" id="KW-0547">Nucleotide-binding</keyword>
<dbReference type="SMART" id="SM00382">
    <property type="entry name" value="AAA"/>
    <property type="match status" value="1"/>
</dbReference>
<dbReference type="InterPro" id="IPR003439">
    <property type="entry name" value="ABC_transporter-like_ATP-bd"/>
</dbReference>
<evidence type="ECO:0000313" key="13">
    <source>
        <dbReference type="Proteomes" id="UP001205843"/>
    </source>
</evidence>
<keyword evidence="2" id="KW-0813">Transport</keyword>
<feature type="transmembrane region" description="Helical" evidence="9">
    <location>
        <begin position="75"/>
        <end position="96"/>
    </location>
</feature>
<reference evidence="12" key="1">
    <citation type="submission" date="2022-03" db="EMBL/GenBank/DDBJ databases">
        <title>Genomic Encyclopedia of Type Strains, Phase III (KMG-III): the genomes of soil and plant-associated and newly described type strains.</title>
        <authorList>
            <person name="Whitman W."/>
        </authorList>
    </citation>
    <scope>NUCLEOTIDE SEQUENCE</scope>
    <source>
        <strain evidence="12">ANL 6-2</strain>
    </source>
</reference>
<evidence type="ECO:0000256" key="4">
    <source>
        <dbReference type="ARBA" id="ARBA00022692"/>
    </source>
</evidence>
<accession>A0AAE3G7B1</accession>
<feature type="domain" description="ABC transporter" evidence="10">
    <location>
        <begin position="360"/>
        <end position="598"/>
    </location>
</feature>
<keyword evidence="13" id="KW-1185">Reference proteome</keyword>
<dbReference type="SUPFAM" id="SSF90123">
    <property type="entry name" value="ABC transporter transmembrane region"/>
    <property type="match status" value="1"/>
</dbReference>
<sequence length="600" mass="66264">MLSTLRSLNAILTRGERRRAALVFVVMLMTALLETAGVASVMPFIAVLSNPEVIQTNAVLRAAYEWSGAETTNGFLILLGVAVLLLLVFSLAFKAFSQWVQLTFSKMRVHALGCRLMERYLGQPYEWFLSRHSSRISTTILSEINKVISGSLFPALQLIAHSLIVLSLFAFLIYVDPLLALSIAGIISGAYIVLYLSVRRYLGRMGAIQLQSNRERFKVVNEAFSGIKDVKIAGLERPMLERFRPPSKRVVRVDIMGQIVREIPSLAMQALVFGGMMIVLLYLMTVHGSIQGALPIFATFAFAGYRLMPALQNIYRQLAMIRVTGASLESLVLDLRQLRPLESSLTEAEQARRKAPETEITLNDVTYAYPGTDRPALDHINLTIKANTTVGLVGSTGSGKTTTVDVLLGLLEPHSGALRIDGDAITPRNVRGWQRSIGYVPQTIYLSDDTVAGNIAFGIPPDEVIRDDVIRAAKIASLHDFVMSDLPQGFDTHIGERGVRLSGGQRQRIGIARALYHNPDVLILDEATSALDNVTERHVMEAVNKLGKQKTIIMIAHRLSTVRHCDRIYLLDQGRVQDFGTYDQLRASSELFQAMAASDT</sequence>
<dbReference type="Pfam" id="PF00005">
    <property type="entry name" value="ABC_tran"/>
    <property type="match status" value="1"/>
</dbReference>
<dbReference type="PROSITE" id="PS50893">
    <property type="entry name" value="ABC_TRANSPORTER_2"/>
    <property type="match status" value="1"/>
</dbReference>
<keyword evidence="3" id="KW-1003">Cell membrane</keyword>
<dbReference type="Pfam" id="PF00664">
    <property type="entry name" value="ABC_membrane"/>
    <property type="match status" value="1"/>
</dbReference>
<dbReference type="GO" id="GO:0034040">
    <property type="term" value="F:ATPase-coupled lipid transmembrane transporter activity"/>
    <property type="evidence" value="ECO:0007669"/>
    <property type="project" value="TreeGrafter"/>
</dbReference>
<dbReference type="SUPFAM" id="SSF52540">
    <property type="entry name" value="P-loop containing nucleoside triphosphate hydrolases"/>
    <property type="match status" value="1"/>
</dbReference>
<keyword evidence="8 9" id="KW-0472">Membrane</keyword>
<dbReference type="Gene3D" id="3.40.50.300">
    <property type="entry name" value="P-loop containing nucleotide triphosphate hydrolases"/>
    <property type="match status" value="1"/>
</dbReference>
<evidence type="ECO:0000259" key="11">
    <source>
        <dbReference type="PROSITE" id="PS50929"/>
    </source>
</evidence>
<dbReference type="Gene3D" id="1.20.1560.10">
    <property type="entry name" value="ABC transporter type 1, transmembrane domain"/>
    <property type="match status" value="1"/>
</dbReference>
<dbReference type="EMBL" id="JALJXV010000014">
    <property type="protein sequence ID" value="MCP1677145.1"/>
    <property type="molecule type" value="Genomic_DNA"/>
</dbReference>
<feature type="transmembrane region" description="Helical" evidence="9">
    <location>
        <begin position="179"/>
        <end position="198"/>
    </location>
</feature>
<keyword evidence="4 9" id="KW-0812">Transmembrane</keyword>
<protein>
    <submittedName>
        <fullName evidence="12">ABC-type multidrug transport system fused ATPase/permease subunit</fullName>
    </submittedName>
</protein>
<dbReference type="GO" id="GO:0005886">
    <property type="term" value="C:plasma membrane"/>
    <property type="evidence" value="ECO:0007669"/>
    <property type="project" value="UniProtKB-SubCell"/>
</dbReference>
<dbReference type="GO" id="GO:0005524">
    <property type="term" value="F:ATP binding"/>
    <property type="evidence" value="ECO:0007669"/>
    <property type="project" value="UniProtKB-KW"/>
</dbReference>
<dbReference type="PANTHER" id="PTHR24221:SF654">
    <property type="entry name" value="ATP-BINDING CASSETTE SUB-FAMILY B MEMBER 6"/>
    <property type="match status" value="1"/>
</dbReference>
<evidence type="ECO:0000256" key="2">
    <source>
        <dbReference type="ARBA" id="ARBA00022448"/>
    </source>
</evidence>
<name>A0AAE3G7B1_9GAMM</name>
<evidence type="ECO:0000256" key="1">
    <source>
        <dbReference type="ARBA" id="ARBA00004651"/>
    </source>
</evidence>
<proteinExistence type="predicted"/>
<dbReference type="GO" id="GO:0140359">
    <property type="term" value="F:ABC-type transporter activity"/>
    <property type="evidence" value="ECO:0007669"/>
    <property type="project" value="InterPro"/>
</dbReference>
<evidence type="ECO:0000256" key="9">
    <source>
        <dbReference type="SAM" id="Phobius"/>
    </source>
</evidence>
<gene>
    <name evidence="12" type="ORF">J2T57_004319</name>
</gene>
<dbReference type="InterPro" id="IPR011527">
    <property type="entry name" value="ABC1_TM_dom"/>
</dbReference>
<feature type="transmembrane region" description="Helical" evidence="9">
    <location>
        <begin position="21"/>
        <end position="46"/>
    </location>
</feature>
<dbReference type="InterPro" id="IPR017871">
    <property type="entry name" value="ABC_transporter-like_CS"/>
</dbReference>
<feature type="transmembrane region" description="Helical" evidence="9">
    <location>
        <begin position="152"/>
        <end position="173"/>
    </location>
</feature>